<dbReference type="CDD" id="cd20541">
    <property type="entry name" value="CYCLIN_CNTD1"/>
    <property type="match status" value="1"/>
</dbReference>
<dbReference type="KEGG" id="tut:107359662"/>
<dbReference type="EMBL" id="CAEY01001369">
    <property type="status" value="NOT_ANNOTATED_CDS"/>
    <property type="molecule type" value="Genomic_DNA"/>
</dbReference>
<dbReference type="GO" id="GO:0007131">
    <property type="term" value="P:reciprocal meiotic recombination"/>
    <property type="evidence" value="ECO:0007669"/>
    <property type="project" value="TreeGrafter"/>
</dbReference>
<gene>
    <name evidence="1" type="primary">107359662</name>
</gene>
<proteinExistence type="predicted"/>
<evidence type="ECO:0008006" key="3">
    <source>
        <dbReference type="Google" id="ProtNLM"/>
    </source>
</evidence>
<dbReference type="HOGENOM" id="CLU_928502_0_0_1"/>
<dbReference type="PANTHER" id="PTHR21615:SF2">
    <property type="entry name" value="CYCLIN N-TERMINAL DOMAIN-CONTAINING PROTEIN 1"/>
    <property type="match status" value="1"/>
</dbReference>
<dbReference type="OrthoDB" id="6486247at2759"/>
<reference evidence="1" key="2">
    <citation type="submission" date="2015-06" db="UniProtKB">
        <authorList>
            <consortium name="EnsemblMetazoa"/>
        </authorList>
    </citation>
    <scope>IDENTIFICATION</scope>
</reference>
<sequence length="300" mass="34841">MSRIPRDWYDILNVDGDLDLICTELLVDMLKKASEQSQAIFAGTDRKFFIWELEDYNKLVSFIFDLCSSLHMDDDFVKYNSCELYEEFLYRHIENLKSQIANGTVEEEKNLWYNIKHQALLRLISCIMLSSKISSMRATKYLNDFHELMKSYGQKYSKNAILRSEIRVLKTVDFKVDRCLLYAICPLLILTLSHNEPNLDAKLFYSILHKIMDYYYLAKSDIFKRLFEVLSRQSVSKSQFVSLMNNTMLIGSAIVAAAPMLVNEKDAPQVLTDLAFITCYDEKDICTIRDVILEGLLASK</sequence>
<accession>T1K2U2</accession>
<dbReference type="STRING" id="32264.T1K2U2"/>
<evidence type="ECO:0000313" key="2">
    <source>
        <dbReference type="Proteomes" id="UP000015104"/>
    </source>
</evidence>
<protein>
    <recommendedName>
        <fullName evidence="3">Cyclin N-terminal domain-containing protein</fullName>
    </recommendedName>
</protein>
<name>T1K2U2_TETUR</name>
<dbReference type="Gene3D" id="1.10.472.10">
    <property type="entry name" value="Cyclin-like"/>
    <property type="match status" value="1"/>
</dbReference>
<organism evidence="1 2">
    <name type="scientific">Tetranychus urticae</name>
    <name type="common">Two-spotted spider mite</name>
    <dbReference type="NCBI Taxonomy" id="32264"/>
    <lineage>
        <taxon>Eukaryota</taxon>
        <taxon>Metazoa</taxon>
        <taxon>Ecdysozoa</taxon>
        <taxon>Arthropoda</taxon>
        <taxon>Chelicerata</taxon>
        <taxon>Arachnida</taxon>
        <taxon>Acari</taxon>
        <taxon>Acariformes</taxon>
        <taxon>Trombidiformes</taxon>
        <taxon>Prostigmata</taxon>
        <taxon>Eleutherengona</taxon>
        <taxon>Raphignathae</taxon>
        <taxon>Tetranychoidea</taxon>
        <taxon>Tetranychidae</taxon>
        <taxon>Tetranychus</taxon>
    </lineage>
</organism>
<dbReference type="Proteomes" id="UP000015104">
    <property type="component" value="Unassembled WGS sequence"/>
</dbReference>
<dbReference type="InterPro" id="IPR036915">
    <property type="entry name" value="Cyclin-like_sf"/>
</dbReference>
<dbReference type="OMA" id="FESEMMI"/>
<dbReference type="EnsemblMetazoa" id="tetur04g06310.1">
    <property type="protein sequence ID" value="tetur04g06310.1"/>
    <property type="gene ID" value="tetur04g06310"/>
</dbReference>
<reference evidence="2" key="1">
    <citation type="submission" date="2011-08" db="EMBL/GenBank/DDBJ databases">
        <authorList>
            <person name="Rombauts S."/>
        </authorList>
    </citation>
    <scope>NUCLEOTIDE SEQUENCE</scope>
    <source>
        <strain evidence="2">London</strain>
    </source>
</reference>
<dbReference type="PANTHER" id="PTHR21615">
    <property type="entry name" value="CYCLIN N-TERMINAL DOMAIN-CONTAINING PROTEIN 1"/>
    <property type="match status" value="1"/>
</dbReference>
<dbReference type="AlphaFoldDB" id="T1K2U2"/>
<keyword evidence="2" id="KW-1185">Reference proteome</keyword>
<dbReference type="GO" id="GO:0035861">
    <property type="term" value="C:site of double-strand break"/>
    <property type="evidence" value="ECO:0007669"/>
    <property type="project" value="TreeGrafter"/>
</dbReference>
<dbReference type="eggNOG" id="ENOG502QVK8">
    <property type="taxonomic scope" value="Eukaryota"/>
</dbReference>
<dbReference type="SUPFAM" id="SSF47954">
    <property type="entry name" value="Cyclin-like"/>
    <property type="match status" value="1"/>
</dbReference>
<evidence type="ECO:0000313" key="1">
    <source>
        <dbReference type="EnsemblMetazoa" id="tetur04g06310.1"/>
    </source>
</evidence>